<dbReference type="PANTHER" id="PTHR18966">
    <property type="entry name" value="IONOTROPIC GLUTAMATE RECEPTOR"/>
    <property type="match status" value="1"/>
</dbReference>
<keyword evidence="14" id="KW-0407">Ion channel</keyword>
<dbReference type="PRINTS" id="PR00177">
    <property type="entry name" value="NMDARECEPTOR"/>
</dbReference>
<evidence type="ECO:0000256" key="3">
    <source>
        <dbReference type="ARBA" id="ARBA00022475"/>
    </source>
</evidence>
<name>A0A5N5T2Q3_9CRUS</name>
<comment type="similarity">
    <text evidence="1">Belongs to the glutamate-gated ion channel (TC 1.A.10.1) family.</text>
</comment>
<evidence type="ECO:0000313" key="21">
    <source>
        <dbReference type="EMBL" id="KAB7500515.1"/>
    </source>
</evidence>
<dbReference type="Gene3D" id="3.40.190.10">
    <property type="entry name" value="Periplasmic binding protein-like II"/>
    <property type="match status" value="1"/>
</dbReference>
<comment type="subcellular location">
    <subcellularLocation>
        <location evidence="15">Postsynaptic cell membrane</location>
        <topology evidence="15">Multi-pass membrane protein</topology>
    </subcellularLocation>
</comment>
<keyword evidence="22" id="KW-1185">Reference proteome</keyword>
<feature type="site" description="Crucial to convey clamshell closure to channel opening" evidence="17">
    <location>
        <position position="49"/>
    </location>
</feature>
<feature type="binding site" evidence="16">
    <location>
        <position position="121"/>
    </location>
    <ligand>
        <name>L-glutamate</name>
        <dbReference type="ChEBI" id="CHEBI:29985"/>
    </ligand>
</feature>
<feature type="binding site" evidence="16">
    <location>
        <position position="70"/>
    </location>
    <ligand>
        <name>L-glutamate</name>
        <dbReference type="ChEBI" id="CHEBI:29985"/>
    </ligand>
</feature>
<keyword evidence="11" id="KW-0325">Glycoprotein</keyword>
<keyword evidence="2" id="KW-0813">Transport</keyword>
<keyword evidence="8" id="KW-0406">Ion transport</keyword>
<evidence type="ECO:0000256" key="18">
    <source>
        <dbReference type="PIRSR" id="PIRSR601508-3"/>
    </source>
</evidence>
<gene>
    <name evidence="21" type="primary">grik2_2</name>
    <name evidence="21" type="ORF">Anas_13411</name>
</gene>
<evidence type="ECO:0000256" key="6">
    <source>
        <dbReference type="ARBA" id="ARBA00022989"/>
    </source>
</evidence>
<proteinExistence type="inferred from homology"/>
<keyword evidence="12" id="KW-0628">Postsynaptic cell membrane</keyword>
<evidence type="ECO:0000256" key="4">
    <source>
        <dbReference type="ARBA" id="ARBA00022692"/>
    </source>
</evidence>
<dbReference type="EMBL" id="SEYY01013730">
    <property type="protein sequence ID" value="KAB7500515.1"/>
    <property type="molecule type" value="Genomic_DNA"/>
</dbReference>
<organism evidence="21 22">
    <name type="scientific">Armadillidium nasatum</name>
    <dbReference type="NCBI Taxonomy" id="96803"/>
    <lineage>
        <taxon>Eukaryota</taxon>
        <taxon>Metazoa</taxon>
        <taxon>Ecdysozoa</taxon>
        <taxon>Arthropoda</taxon>
        <taxon>Crustacea</taxon>
        <taxon>Multicrustacea</taxon>
        <taxon>Malacostraca</taxon>
        <taxon>Eumalacostraca</taxon>
        <taxon>Peracarida</taxon>
        <taxon>Isopoda</taxon>
        <taxon>Oniscidea</taxon>
        <taxon>Crinocheta</taxon>
        <taxon>Armadillidiidae</taxon>
        <taxon>Armadillidium</taxon>
    </lineage>
</organism>
<dbReference type="InterPro" id="IPR015683">
    <property type="entry name" value="Ionotropic_Glu_rcpt"/>
</dbReference>
<evidence type="ECO:0000256" key="19">
    <source>
        <dbReference type="SAM" id="Phobius"/>
    </source>
</evidence>
<dbReference type="GO" id="GO:0015276">
    <property type="term" value="F:ligand-gated monoatomic ion channel activity"/>
    <property type="evidence" value="ECO:0007669"/>
    <property type="project" value="InterPro"/>
</dbReference>
<keyword evidence="18" id="KW-1015">Disulfide bond</keyword>
<feature type="binding site" evidence="16">
    <location>
        <position position="71"/>
    </location>
    <ligand>
        <name>L-glutamate</name>
        <dbReference type="ChEBI" id="CHEBI:29985"/>
    </ligand>
</feature>
<keyword evidence="3" id="KW-1003">Cell membrane</keyword>
<evidence type="ECO:0000256" key="8">
    <source>
        <dbReference type="ARBA" id="ARBA00023065"/>
    </source>
</evidence>
<dbReference type="FunFam" id="1.10.287.70:FF:000143">
    <property type="entry name" value="Probable glutamate receptor"/>
    <property type="match status" value="1"/>
</dbReference>
<keyword evidence="6 19" id="KW-1133">Transmembrane helix</keyword>
<keyword evidence="5" id="KW-0732">Signal</keyword>
<keyword evidence="4 19" id="KW-0812">Transmembrane</keyword>
<evidence type="ECO:0000256" key="9">
    <source>
        <dbReference type="ARBA" id="ARBA00023136"/>
    </source>
</evidence>
<keyword evidence="13" id="KW-1071">Ligand-gated ion channel</keyword>
<dbReference type="Pfam" id="PF00060">
    <property type="entry name" value="Lig_chan"/>
    <property type="match status" value="1"/>
</dbReference>
<dbReference type="GO" id="GO:0038023">
    <property type="term" value="F:signaling receptor activity"/>
    <property type="evidence" value="ECO:0007669"/>
    <property type="project" value="InterPro"/>
</dbReference>
<evidence type="ECO:0000256" key="12">
    <source>
        <dbReference type="ARBA" id="ARBA00023257"/>
    </source>
</evidence>
<evidence type="ECO:0000256" key="15">
    <source>
        <dbReference type="ARBA" id="ARBA00034104"/>
    </source>
</evidence>
<evidence type="ECO:0000313" key="22">
    <source>
        <dbReference type="Proteomes" id="UP000326759"/>
    </source>
</evidence>
<feature type="transmembrane region" description="Helical" evidence="19">
    <location>
        <begin position="20"/>
        <end position="42"/>
    </location>
</feature>
<dbReference type="OrthoDB" id="5984008at2759"/>
<keyword evidence="9 19" id="KW-0472">Membrane</keyword>
<feature type="site" description="Interaction with the cone snail toxin Con-ikot-ikot" evidence="17">
    <location>
        <position position="167"/>
    </location>
</feature>
<keyword evidence="10 21" id="KW-0675">Receptor</keyword>
<dbReference type="InterPro" id="IPR001320">
    <property type="entry name" value="Iontro_rcpt_C"/>
</dbReference>
<evidence type="ECO:0000256" key="11">
    <source>
        <dbReference type="ARBA" id="ARBA00023180"/>
    </source>
</evidence>
<dbReference type="FunFam" id="3.40.190.10:FF:000060">
    <property type="entry name" value="Glutamate receptor ionotropic, kainate 1"/>
    <property type="match status" value="1"/>
</dbReference>
<protein>
    <submittedName>
        <fullName evidence="21">Glutamate receptor ionotropic, kainate 2</fullName>
    </submittedName>
</protein>
<accession>A0A5N5T2Q3</accession>
<evidence type="ECO:0000256" key="13">
    <source>
        <dbReference type="ARBA" id="ARBA00023286"/>
    </source>
</evidence>
<dbReference type="Proteomes" id="UP000326759">
    <property type="component" value="Unassembled WGS sequence"/>
</dbReference>
<evidence type="ECO:0000259" key="20">
    <source>
        <dbReference type="SMART" id="SM00079"/>
    </source>
</evidence>
<keyword evidence="7" id="KW-0770">Synapse</keyword>
<evidence type="ECO:0000256" key="16">
    <source>
        <dbReference type="PIRSR" id="PIRSR601508-1"/>
    </source>
</evidence>
<dbReference type="GO" id="GO:0045211">
    <property type="term" value="C:postsynaptic membrane"/>
    <property type="evidence" value="ECO:0007669"/>
    <property type="project" value="UniProtKB-SubCell"/>
</dbReference>
<feature type="domain" description="Ionotropic glutamate receptor C-terminal" evidence="20">
    <location>
        <begin position="14"/>
        <end position="184"/>
    </location>
</feature>
<evidence type="ECO:0000256" key="17">
    <source>
        <dbReference type="PIRSR" id="PIRSR601508-2"/>
    </source>
</evidence>
<dbReference type="SMART" id="SM00079">
    <property type="entry name" value="PBPe"/>
    <property type="match status" value="1"/>
</dbReference>
<comment type="caution">
    <text evidence="21">The sequence shown here is derived from an EMBL/GenBank/DDBJ whole genome shotgun (WGS) entry which is preliminary data.</text>
</comment>
<dbReference type="AlphaFoldDB" id="A0A5N5T2Q3"/>
<feature type="disulfide bond" evidence="18">
    <location>
        <begin position="133"/>
        <end position="191"/>
    </location>
</feature>
<evidence type="ECO:0000256" key="5">
    <source>
        <dbReference type="ARBA" id="ARBA00022729"/>
    </source>
</evidence>
<evidence type="ECO:0000256" key="1">
    <source>
        <dbReference type="ARBA" id="ARBA00008685"/>
    </source>
</evidence>
<sequence length="300" mass="32857">MQQGSDIAPKAVSTRIVAGIWWFFTLIMISSYTANLAAFLTVERMESPIEGAEDLAKQTKIKYGLKQGGSTYAFFAESKISTYQRMWAAMSSARPTVFTEDNEDGVERVSNANGMYAFLMESSSIEYVVERRCDLMQVGGLLDSKSYGIALPPGSPYTGAISSAILKLKENGVIHELKTKWWKRRKGGGHCVNEDTKSSSGKAAELGLPNVGGVFVVLIGGMGISAVTAICEFLWNARELATDENASFCEELGNEVNFILKCSGNTKPVRKTQSTTPEEPLFTYGSNNYDANYSYGRDKK</sequence>
<evidence type="ECO:0000256" key="7">
    <source>
        <dbReference type="ARBA" id="ARBA00023018"/>
    </source>
</evidence>
<reference evidence="21 22" key="1">
    <citation type="journal article" date="2019" name="PLoS Biol.">
        <title>Sex chromosomes control vertical transmission of feminizing Wolbachia symbionts in an isopod.</title>
        <authorList>
            <person name="Becking T."/>
            <person name="Chebbi M.A."/>
            <person name="Giraud I."/>
            <person name="Moumen B."/>
            <person name="Laverre T."/>
            <person name="Caubet Y."/>
            <person name="Peccoud J."/>
            <person name="Gilbert C."/>
            <person name="Cordaux R."/>
        </authorList>
    </citation>
    <scope>NUCLEOTIDE SEQUENCE [LARGE SCALE GENOMIC DNA]</scope>
    <source>
        <strain evidence="21">ANa2</strain>
        <tissue evidence="21">Whole body excluding digestive tract and cuticle</tissue>
    </source>
</reference>
<evidence type="ECO:0000256" key="10">
    <source>
        <dbReference type="ARBA" id="ARBA00023170"/>
    </source>
</evidence>
<evidence type="ECO:0000256" key="2">
    <source>
        <dbReference type="ARBA" id="ARBA00022448"/>
    </source>
</evidence>
<evidence type="ECO:0000256" key="14">
    <source>
        <dbReference type="ARBA" id="ARBA00023303"/>
    </source>
</evidence>
<dbReference type="InterPro" id="IPR001508">
    <property type="entry name" value="Iono_Glu_rcpt_met"/>
</dbReference>
<dbReference type="SUPFAM" id="SSF53850">
    <property type="entry name" value="Periplasmic binding protein-like II"/>
    <property type="match status" value="1"/>
</dbReference>